<protein>
    <submittedName>
        <fullName evidence="4">ABC-F family ATP-binding cassette domain-containing protein</fullName>
    </submittedName>
</protein>
<dbReference type="InterPro" id="IPR003439">
    <property type="entry name" value="ABC_transporter-like_ATP-bd"/>
</dbReference>
<keyword evidence="2 4" id="KW-0067">ATP-binding</keyword>
<accession>A0A933SDH3</accession>
<dbReference type="AlphaFoldDB" id="A0A933SDH3"/>
<dbReference type="InterPro" id="IPR032781">
    <property type="entry name" value="ABC_tran_Xtn"/>
</dbReference>
<keyword evidence="1" id="KW-0547">Nucleotide-binding</keyword>
<gene>
    <name evidence="4" type="ORF">HZA61_07315</name>
</gene>
<dbReference type="SMART" id="SM00382">
    <property type="entry name" value="AAA"/>
    <property type="match status" value="2"/>
</dbReference>
<dbReference type="InterPro" id="IPR027417">
    <property type="entry name" value="P-loop_NTPase"/>
</dbReference>
<organism evidence="4 5">
    <name type="scientific">Eiseniibacteriota bacterium</name>
    <dbReference type="NCBI Taxonomy" id="2212470"/>
    <lineage>
        <taxon>Bacteria</taxon>
        <taxon>Candidatus Eiseniibacteriota</taxon>
    </lineage>
</organism>
<dbReference type="Gene3D" id="3.40.50.300">
    <property type="entry name" value="P-loop containing nucleotide triphosphate hydrolases"/>
    <property type="match status" value="2"/>
</dbReference>
<dbReference type="InterPro" id="IPR051309">
    <property type="entry name" value="ABCF_ATPase"/>
</dbReference>
<comment type="caution">
    <text evidence="4">The sequence shown here is derived from an EMBL/GenBank/DDBJ whole genome shotgun (WGS) entry which is preliminary data.</text>
</comment>
<dbReference type="PANTHER" id="PTHR42855:SF2">
    <property type="entry name" value="DRUG RESISTANCE ABC TRANSPORTER,ATP-BINDING PROTEIN"/>
    <property type="match status" value="1"/>
</dbReference>
<dbReference type="InterPro" id="IPR017871">
    <property type="entry name" value="ABC_transporter-like_CS"/>
</dbReference>
<dbReference type="GO" id="GO:0005524">
    <property type="term" value="F:ATP binding"/>
    <property type="evidence" value="ECO:0007669"/>
    <property type="project" value="UniProtKB-KW"/>
</dbReference>
<reference evidence="4" key="1">
    <citation type="submission" date="2020-07" db="EMBL/GenBank/DDBJ databases">
        <title>Huge and variable diversity of episymbiotic CPR bacteria and DPANN archaea in groundwater ecosystems.</title>
        <authorList>
            <person name="He C.Y."/>
            <person name="Keren R."/>
            <person name="Whittaker M."/>
            <person name="Farag I.F."/>
            <person name="Doudna J."/>
            <person name="Cate J.H.D."/>
            <person name="Banfield J.F."/>
        </authorList>
    </citation>
    <scope>NUCLEOTIDE SEQUENCE</scope>
    <source>
        <strain evidence="4">NC_groundwater_1813_Pr3_B-0.1um_71_17</strain>
    </source>
</reference>
<dbReference type="Proteomes" id="UP000696931">
    <property type="component" value="Unassembled WGS sequence"/>
</dbReference>
<dbReference type="CDD" id="cd03221">
    <property type="entry name" value="ABCF_EF-3"/>
    <property type="match status" value="2"/>
</dbReference>
<dbReference type="PROSITE" id="PS00211">
    <property type="entry name" value="ABC_TRANSPORTER_1"/>
    <property type="match status" value="2"/>
</dbReference>
<evidence type="ECO:0000256" key="1">
    <source>
        <dbReference type="ARBA" id="ARBA00022741"/>
    </source>
</evidence>
<name>A0A933SDH3_UNCEI</name>
<dbReference type="PANTHER" id="PTHR42855">
    <property type="entry name" value="ABC TRANSPORTER ATP-BINDING SUBUNIT"/>
    <property type="match status" value="1"/>
</dbReference>
<dbReference type="InterPro" id="IPR003593">
    <property type="entry name" value="AAA+_ATPase"/>
</dbReference>
<dbReference type="Pfam" id="PF00005">
    <property type="entry name" value="ABC_tran"/>
    <property type="match status" value="2"/>
</dbReference>
<evidence type="ECO:0000313" key="4">
    <source>
        <dbReference type="EMBL" id="MBI5169280.1"/>
    </source>
</evidence>
<dbReference type="FunFam" id="3.40.50.300:FF:000011">
    <property type="entry name" value="Putative ABC transporter ATP-binding component"/>
    <property type="match status" value="1"/>
</dbReference>
<evidence type="ECO:0000313" key="5">
    <source>
        <dbReference type="Proteomes" id="UP000696931"/>
    </source>
</evidence>
<evidence type="ECO:0000259" key="3">
    <source>
        <dbReference type="PROSITE" id="PS50893"/>
    </source>
</evidence>
<dbReference type="SUPFAM" id="SSF52540">
    <property type="entry name" value="P-loop containing nucleoside triphosphate hydrolases"/>
    <property type="match status" value="2"/>
</dbReference>
<dbReference type="EMBL" id="JACRIW010000048">
    <property type="protein sequence ID" value="MBI5169280.1"/>
    <property type="molecule type" value="Genomic_DNA"/>
</dbReference>
<dbReference type="Pfam" id="PF12848">
    <property type="entry name" value="ABC_tran_Xtn"/>
    <property type="match status" value="1"/>
</dbReference>
<dbReference type="GO" id="GO:0016887">
    <property type="term" value="F:ATP hydrolysis activity"/>
    <property type="evidence" value="ECO:0007669"/>
    <property type="project" value="InterPro"/>
</dbReference>
<feature type="domain" description="ABC transporter" evidence="3">
    <location>
        <begin position="2"/>
        <end position="258"/>
    </location>
</feature>
<proteinExistence type="predicted"/>
<feature type="domain" description="ABC transporter" evidence="3">
    <location>
        <begin position="325"/>
        <end position="539"/>
    </location>
</feature>
<sequence length="547" mass="61249">MIVFNNVSKQYGSQILFVETGFQLNPGEKVGLVGPNGAGKTTVFRLIVGEESPDEGDVTVPKRISIGYYRQDIGEMSGRSVLDEAIAGSGNLGELHHELKDLEHALADPERADEMEAILERFGHVQDEYMRQGGYDLESRAKEILHGLGFADEQIEGDVGALSGGWKMRVGLARILLGRPDVLLMDEPTNHLDIESILWLEKFIGGYAGAVLMTCHDKDFMNRIVDRILEIDTGEFTSYSGDYDFYVRERAIAEANREAAYARQQAMLAKERRFIERFAAHAAKAAQVQSRVKKLEKIEQVELPRHRHVVEFRFRQPARSGEDVVEMKGIRKAYGERVIYDGFDFRVRRTERWCVMGRNGAGKSTLLKMVAGVSEPDSGSVRLGASMRMGYLAQQSLELLDPSRTVFEQMQHDFPLESQGVVKNLLGAFHFSGKDVDKPIRVLSGGEKSRLVLAGILFDPPNFLVLDEPTNHLDLETKEMLVESLKDFEGTMLFVSHDRTFLRGLANRVLELRPGTETEAAQPPFEYLGSYAEYVERSGNEASGVHG</sequence>
<evidence type="ECO:0000256" key="2">
    <source>
        <dbReference type="ARBA" id="ARBA00022840"/>
    </source>
</evidence>
<dbReference type="PROSITE" id="PS50893">
    <property type="entry name" value="ABC_TRANSPORTER_2"/>
    <property type="match status" value="2"/>
</dbReference>